<organism evidence="1">
    <name type="scientific">Microcystis aeruginosa (strain PCC 7806)</name>
    <dbReference type="NCBI Taxonomy" id="267872"/>
    <lineage>
        <taxon>Bacteria</taxon>
        <taxon>Bacillati</taxon>
        <taxon>Cyanobacteriota</taxon>
        <taxon>Cyanophyceae</taxon>
        <taxon>Oscillatoriophycideae</taxon>
        <taxon>Chroococcales</taxon>
        <taxon>Microcystaceae</taxon>
        <taxon>Microcystis</taxon>
    </lineage>
</organism>
<sequence>MFAGKQLDTINYTDLTTWLSQVWWVKCILRYSLAGEGVERTTPDTKDTEIDHYYIS</sequence>
<gene>
    <name evidence="1" type="ORF">IPF_6469</name>
</gene>
<dbReference type="AlphaFoldDB" id="A8YDA3"/>
<evidence type="ECO:0000313" key="1">
    <source>
        <dbReference type="EMBL" id="CAO89344.1"/>
    </source>
</evidence>
<accession>A8YDA3</accession>
<name>A8YDA3_MICA7</name>
<dbReference type="EMBL" id="AM778920">
    <property type="protein sequence ID" value="CAO89344.1"/>
    <property type="molecule type" value="Genomic_DNA"/>
</dbReference>
<reference evidence="1" key="1">
    <citation type="submission" date="2007-08" db="EMBL/GenBank/DDBJ databases">
        <authorList>
            <person name="Frangeul L."/>
        </authorList>
    </citation>
    <scope>NUCLEOTIDE SEQUENCE</scope>
    <source>
        <strain evidence="1">PCC 7806</strain>
    </source>
</reference>
<proteinExistence type="predicted"/>
<protein>
    <submittedName>
        <fullName evidence="1">Similarity. Hypothetical start</fullName>
    </submittedName>
</protein>